<reference evidence="8 9" key="1">
    <citation type="submission" date="2024-06" db="EMBL/GenBank/DDBJ databases">
        <authorList>
            <person name="Steensen K."/>
            <person name="Seneca J."/>
            <person name="Bartlau N."/>
            <person name="Yu A.X."/>
            <person name="Polz M.F."/>
        </authorList>
    </citation>
    <scope>NUCLEOTIDE SEQUENCE [LARGE SCALE GENOMIC DNA]</scope>
    <source>
        <strain evidence="8 9">1F260</strain>
    </source>
</reference>
<keyword evidence="9" id="KW-1185">Reference proteome</keyword>
<dbReference type="PANTHER" id="PTHR30065">
    <property type="entry name" value="FLAGELLAR BIOSYNTHETIC PROTEIN FLIR"/>
    <property type="match status" value="1"/>
</dbReference>
<accession>A0ABV4L4E6</accession>
<evidence type="ECO:0000313" key="9">
    <source>
        <dbReference type="Proteomes" id="UP001569154"/>
    </source>
</evidence>
<dbReference type="Pfam" id="PF01311">
    <property type="entry name" value="Bac_export_1"/>
    <property type="match status" value="1"/>
</dbReference>
<evidence type="ECO:0000256" key="6">
    <source>
        <dbReference type="ARBA" id="ARBA00023136"/>
    </source>
</evidence>
<keyword evidence="8" id="KW-0966">Cell projection</keyword>
<keyword evidence="3" id="KW-1003">Cell membrane</keyword>
<comment type="similarity">
    <text evidence="2">Belongs to the FliR/MopE/SpaR family.</text>
</comment>
<dbReference type="EMBL" id="JBGONM010000038">
    <property type="protein sequence ID" value="MEZ8082575.1"/>
    <property type="molecule type" value="Genomic_DNA"/>
</dbReference>
<evidence type="ECO:0000256" key="2">
    <source>
        <dbReference type="ARBA" id="ARBA00009772"/>
    </source>
</evidence>
<evidence type="ECO:0000313" key="8">
    <source>
        <dbReference type="EMBL" id="MEZ8082575.1"/>
    </source>
</evidence>
<evidence type="ECO:0000256" key="4">
    <source>
        <dbReference type="ARBA" id="ARBA00022692"/>
    </source>
</evidence>
<feature type="transmembrane region" description="Helical" evidence="7">
    <location>
        <begin position="80"/>
        <end position="105"/>
    </location>
</feature>
<evidence type="ECO:0000256" key="3">
    <source>
        <dbReference type="ARBA" id="ARBA00022475"/>
    </source>
</evidence>
<dbReference type="RefSeq" id="WP_017013011.1">
    <property type="nucleotide sequence ID" value="NZ_AJYG02000064.1"/>
</dbReference>
<evidence type="ECO:0000256" key="5">
    <source>
        <dbReference type="ARBA" id="ARBA00022989"/>
    </source>
</evidence>
<protein>
    <submittedName>
        <fullName evidence="8">Flagellar biosynthetic protein FliR</fullName>
    </submittedName>
</protein>
<dbReference type="PRINTS" id="PR00953">
    <property type="entry name" value="TYPE3IMRPROT"/>
</dbReference>
<evidence type="ECO:0000256" key="1">
    <source>
        <dbReference type="ARBA" id="ARBA00004651"/>
    </source>
</evidence>
<dbReference type="PANTHER" id="PTHR30065:SF1">
    <property type="entry name" value="SURFACE PRESENTATION OF ANTIGENS PROTEIN SPAR"/>
    <property type="match status" value="1"/>
</dbReference>
<proteinExistence type="inferred from homology"/>
<keyword evidence="4 7" id="KW-0812">Transmembrane</keyword>
<sequence>MTYELIANDWEQYIVVFFLVLCRITPPLVFNSINPLSMLPPYIKVTVTVVFGVIISSNVIDENLISRAVQLDGTALAVAYLNEFFIGLTFWLALLVTYGAILTFLKLLDMQVGFNPMGIFNPATRESEPILTRAIIIFISLLFFITGAHYALIEVLAVSIVHYPILSGIGEPQLNMMIAMFSSQLMLAFILALPIMISIFWVDLILGLCNRIMPQINIYFVGLPAKTAVAFLVLGVSSRHVSEVADLLFNGVFSYWNALY</sequence>
<comment type="subcellular location">
    <subcellularLocation>
        <location evidence="1">Cell membrane</location>
        <topology evidence="1">Multi-pass membrane protein</topology>
    </subcellularLocation>
</comment>
<dbReference type="InterPro" id="IPR002010">
    <property type="entry name" value="T3SS_IM_R"/>
</dbReference>
<keyword evidence="6 7" id="KW-0472">Membrane</keyword>
<keyword evidence="5 7" id="KW-1133">Transmembrane helix</keyword>
<dbReference type="Proteomes" id="UP001569154">
    <property type="component" value="Unassembled WGS sequence"/>
</dbReference>
<keyword evidence="8" id="KW-0969">Cilium</keyword>
<organism evidence="8 9">
    <name type="scientific">Enterovibrio norvegicus</name>
    <dbReference type="NCBI Taxonomy" id="188144"/>
    <lineage>
        <taxon>Bacteria</taxon>
        <taxon>Pseudomonadati</taxon>
        <taxon>Pseudomonadota</taxon>
        <taxon>Gammaproteobacteria</taxon>
        <taxon>Vibrionales</taxon>
        <taxon>Vibrionaceae</taxon>
        <taxon>Enterovibrio</taxon>
    </lineage>
</organism>
<comment type="caution">
    <text evidence="8">The sequence shown here is derived from an EMBL/GenBank/DDBJ whole genome shotgun (WGS) entry which is preliminary data.</text>
</comment>
<feature type="transmembrane region" description="Helical" evidence="7">
    <location>
        <begin position="12"/>
        <end position="30"/>
    </location>
</feature>
<name>A0ABV4L4E6_9GAMM</name>
<feature type="transmembrane region" description="Helical" evidence="7">
    <location>
        <begin position="218"/>
        <end position="237"/>
    </location>
</feature>
<feature type="transmembrane region" description="Helical" evidence="7">
    <location>
        <begin position="135"/>
        <end position="165"/>
    </location>
</feature>
<evidence type="ECO:0000256" key="7">
    <source>
        <dbReference type="SAM" id="Phobius"/>
    </source>
</evidence>
<keyword evidence="8" id="KW-0282">Flagellum</keyword>
<gene>
    <name evidence="8" type="ORF">ACED35_15755</name>
</gene>
<feature type="transmembrane region" description="Helical" evidence="7">
    <location>
        <begin position="185"/>
        <end position="206"/>
    </location>
</feature>